<dbReference type="Pfam" id="PF07409">
    <property type="entry name" value="GP46"/>
    <property type="match status" value="1"/>
</dbReference>
<proteinExistence type="predicted"/>
<dbReference type="RefSeq" id="WP_103974676.1">
    <property type="nucleotide sequence ID" value="NZ_PGFZ01000006.1"/>
</dbReference>
<evidence type="ECO:0000313" key="2">
    <source>
        <dbReference type="Proteomes" id="UP000237423"/>
    </source>
</evidence>
<accession>A0A2S5CKI4</accession>
<dbReference type="Proteomes" id="UP000237423">
    <property type="component" value="Unassembled WGS sequence"/>
</dbReference>
<dbReference type="AlphaFoldDB" id="A0A2S5CKI4"/>
<organism evidence="1 2">
    <name type="scientific">Methylovulum psychrotolerans</name>
    <dbReference type="NCBI Taxonomy" id="1704499"/>
    <lineage>
        <taxon>Bacteria</taxon>
        <taxon>Pseudomonadati</taxon>
        <taxon>Pseudomonadota</taxon>
        <taxon>Gammaproteobacteria</taxon>
        <taxon>Methylococcales</taxon>
        <taxon>Methylococcaceae</taxon>
        <taxon>Methylovulum</taxon>
    </lineage>
</organism>
<gene>
    <name evidence="1" type="ORF">AADEFJLK_02769</name>
</gene>
<comment type="caution">
    <text evidence="1">The sequence shown here is derived from an EMBL/GenBank/DDBJ whole genome shotgun (WGS) entry which is preliminary data.</text>
</comment>
<evidence type="ECO:0000313" key="1">
    <source>
        <dbReference type="EMBL" id="POZ51321.1"/>
    </source>
</evidence>
<reference evidence="1 2" key="1">
    <citation type="submission" date="2017-11" db="EMBL/GenBank/DDBJ databases">
        <title>Draft Genome Sequence of Methylobacter psychrotolerans Sph1T, an Obligate Methanotroph from Low-Temperature Environments.</title>
        <authorList>
            <person name="Oshkin I.Y."/>
            <person name="Miroshnikov K."/>
            <person name="Belova S.E."/>
            <person name="Korzhenkov A."/>
            <person name="Toshchakov S.V."/>
            <person name="Dedysh S.N."/>
        </authorList>
    </citation>
    <scope>NUCLEOTIDE SEQUENCE [LARGE SCALE GENOMIC DNA]</scope>
    <source>
        <strain evidence="1 2">Sph1</strain>
    </source>
</reference>
<dbReference type="EMBL" id="PGFZ01000006">
    <property type="protein sequence ID" value="POZ51321.1"/>
    <property type="molecule type" value="Genomic_DNA"/>
</dbReference>
<sequence>MLQLIQDDKGQFNLVFNAAAMTDPNAAFSTLVYAALFTDAEATATQMPDRYERRGWWFDATAGSLIWWYRQQALSPSVRAATIANIKSVLESYPALSAIDIQDITPMGNVSSLILTIGATYNTVKALVTIAL</sequence>
<name>A0A2S5CKI4_9GAMM</name>
<protein>
    <submittedName>
        <fullName evidence="1">Uncharacterized protein</fullName>
    </submittedName>
</protein>
<dbReference type="InterPro" id="IPR010877">
    <property type="entry name" value="Phage_Mu_Gp46"/>
</dbReference>